<dbReference type="PROSITE" id="PS50940">
    <property type="entry name" value="CHIT_BIND_II"/>
    <property type="match status" value="3"/>
</dbReference>
<feature type="non-terminal residue" evidence="8">
    <location>
        <position position="1"/>
    </location>
</feature>
<evidence type="ECO:0000313" key="7">
    <source>
        <dbReference type="Proteomes" id="UP000694941"/>
    </source>
</evidence>
<keyword evidence="5" id="KW-0325">Glycoprotein</keyword>
<keyword evidence="7" id="KW-1185">Reference proteome</keyword>
<dbReference type="Pfam" id="PF01607">
    <property type="entry name" value="CBM_14"/>
    <property type="match status" value="3"/>
</dbReference>
<dbReference type="Proteomes" id="UP000694941">
    <property type="component" value="Unplaced"/>
</dbReference>
<keyword evidence="4" id="KW-1015">Disulfide bond</keyword>
<evidence type="ECO:0000256" key="3">
    <source>
        <dbReference type="ARBA" id="ARBA00022737"/>
    </source>
</evidence>
<feature type="domain" description="Chitin-binding type-2" evidence="6">
    <location>
        <begin position="145"/>
        <end position="189"/>
    </location>
</feature>
<dbReference type="InterPro" id="IPR051940">
    <property type="entry name" value="Chitin_bind-dev_reg"/>
</dbReference>
<proteinExistence type="predicted"/>
<dbReference type="GeneID" id="106477885"/>
<organism evidence="7 8">
    <name type="scientific">Limulus polyphemus</name>
    <name type="common">Atlantic horseshoe crab</name>
    <dbReference type="NCBI Taxonomy" id="6850"/>
    <lineage>
        <taxon>Eukaryota</taxon>
        <taxon>Metazoa</taxon>
        <taxon>Ecdysozoa</taxon>
        <taxon>Arthropoda</taxon>
        <taxon>Chelicerata</taxon>
        <taxon>Merostomata</taxon>
        <taxon>Xiphosura</taxon>
        <taxon>Limulidae</taxon>
        <taxon>Limulus</taxon>
    </lineage>
</organism>
<keyword evidence="2" id="KW-0732">Signal</keyword>
<dbReference type="PANTHER" id="PTHR23301">
    <property type="entry name" value="CHITIN BINDING PERITROPHIN-A"/>
    <property type="match status" value="1"/>
</dbReference>
<dbReference type="Gene3D" id="2.170.140.10">
    <property type="entry name" value="Chitin binding domain"/>
    <property type="match status" value="3"/>
</dbReference>
<evidence type="ECO:0000313" key="8">
    <source>
        <dbReference type="RefSeq" id="XP_013793859.2"/>
    </source>
</evidence>
<feature type="domain" description="Chitin-binding type-2" evidence="6">
    <location>
        <begin position="10"/>
        <end position="55"/>
    </location>
</feature>
<protein>
    <submittedName>
        <fullName evidence="8">Peritrophin-1-like</fullName>
    </submittedName>
</protein>
<keyword evidence="3" id="KW-0677">Repeat</keyword>
<dbReference type="SMART" id="SM00494">
    <property type="entry name" value="ChtBD2"/>
    <property type="match status" value="3"/>
</dbReference>
<gene>
    <name evidence="8" type="primary">LOC106477885</name>
</gene>
<dbReference type="PANTHER" id="PTHR23301:SF0">
    <property type="entry name" value="CHITIN-BINDING TYPE-2 DOMAIN-CONTAINING PROTEIN-RELATED"/>
    <property type="match status" value="1"/>
</dbReference>
<dbReference type="InterPro" id="IPR036508">
    <property type="entry name" value="Chitin-bd_dom_sf"/>
</dbReference>
<keyword evidence="1" id="KW-0147">Chitin-binding</keyword>
<name>A0ABM1C490_LIMPO</name>
<evidence type="ECO:0000256" key="2">
    <source>
        <dbReference type="ARBA" id="ARBA00022729"/>
    </source>
</evidence>
<dbReference type="SUPFAM" id="SSF57625">
    <property type="entry name" value="Invertebrate chitin-binding proteins"/>
    <property type="match status" value="4"/>
</dbReference>
<accession>A0ABM1C490</accession>
<dbReference type="RefSeq" id="XP_013793859.2">
    <property type="nucleotide sequence ID" value="XM_013938405.2"/>
</dbReference>
<reference evidence="8" key="1">
    <citation type="submission" date="2025-08" db="UniProtKB">
        <authorList>
            <consortium name="RefSeq"/>
        </authorList>
    </citation>
    <scope>IDENTIFICATION</scope>
    <source>
        <tissue evidence="8">Muscle</tissue>
    </source>
</reference>
<dbReference type="InterPro" id="IPR002557">
    <property type="entry name" value="Chitin-bd_dom"/>
</dbReference>
<sequence length="222" mass="24630">NECPCDCCAIPDPKDCSKFTLCINGNAIKQTCADGLRFNPKIENCDYARNVECDPPCDKDCDGITTPPPGIHCKTPSGLFPHPTKCNLFIHCSHNIPHVKECPSILHFNPTLRVCDWPWNAGCGKPCDDIDTPEGECDCDCCIKPVPGDCAAYIRCENYQKYHGRCTGGLLFNPKIENCDFPENVDCDDKPVPGCKCESESGLFPHPHDCTKFIHCAHWKSH</sequence>
<evidence type="ECO:0000256" key="1">
    <source>
        <dbReference type="ARBA" id="ARBA00022669"/>
    </source>
</evidence>
<evidence type="ECO:0000259" key="6">
    <source>
        <dbReference type="PROSITE" id="PS50940"/>
    </source>
</evidence>
<evidence type="ECO:0000256" key="5">
    <source>
        <dbReference type="ARBA" id="ARBA00023180"/>
    </source>
</evidence>
<evidence type="ECO:0000256" key="4">
    <source>
        <dbReference type="ARBA" id="ARBA00023157"/>
    </source>
</evidence>
<feature type="domain" description="Chitin-binding type-2" evidence="6">
    <location>
        <begin position="70"/>
        <end position="125"/>
    </location>
</feature>
<feature type="non-terminal residue" evidence="8">
    <location>
        <position position="222"/>
    </location>
</feature>